<keyword evidence="5 13" id="KW-0808">Transferase</keyword>
<feature type="domain" description="Histidine kinase" evidence="15">
    <location>
        <begin position="156"/>
        <end position="352"/>
    </location>
</feature>
<dbReference type="SUPFAM" id="SSF55874">
    <property type="entry name" value="ATPase domain of HSP90 chaperone/DNA topoisomerase II/histidine kinase"/>
    <property type="match status" value="1"/>
</dbReference>
<dbReference type="PANTHER" id="PTHR24421:SF37">
    <property type="entry name" value="SENSOR HISTIDINE KINASE NARS"/>
    <property type="match status" value="1"/>
</dbReference>
<evidence type="ECO:0000256" key="12">
    <source>
        <dbReference type="ARBA" id="ARBA00023136"/>
    </source>
</evidence>
<keyword evidence="4" id="KW-0597">Phosphoprotein</keyword>
<keyword evidence="8 13" id="KW-0418">Kinase</keyword>
<evidence type="ECO:0000256" key="2">
    <source>
        <dbReference type="ARBA" id="ARBA00004651"/>
    </source>
</evidence>
<dbReference type="EMBL" id="AYYK01000002">
    <property type="protein sequence ID" value="KRM79661.1"/>
    <property type="molecule type" value="Genomic_DNA"/>
</dbReference>
<name>A0A0R2BJI2_9LACO</name>
<keyword evidence="11 13" id="KW-0902">Two-component regulatory system</keyword>
<dbReference type="InterPro" id="IPR017202">
    <property type="entry name" value="LiaS/VraS"/>
</dbReference>
<dbReference type="Gene3D" id="1.20.5.1930">
    <property type="match status" value="1"/>
</dbReference>
<dbReference type="InterPro" id="IPR050482">
    <property type="entry name" value="Sensor_HK_TwoCompSys"/>
</dbReference>
<evidence type="ECO:0000313" key="16">
    <source>
        <dbReference type="EMBL" id="KRM79661.1"/>
    </source>
</evidence>
<evidence type="ECO:0000256" key="13">
    <source>
        <dbReference type="PIRNR" id="PIRNR037431"/>
    </source>
</evidence>
<keyword evidence="7 13" id="KW-0547">Nucleotide-binding</keyword>
<dbReference type="GO" id="GO:0005886">
    <property type="term" value="C:plasma membrane"/>
    <property type="evidence" value="ECO:0007669"/>
    <property type="project" value="UniProtKB-SubCell"/>
</dbReference>
<gene>
    <name evidence="16" type="ORF">FC84_GL000965</name>
</gene>
<dbReference type="OrthoDB" id="9795828at2"/>
<dbReference type="Gene3D" id="3.30.565.10">
    <property type="entry name" value="Histidine kinase-like ATPase, C-terminal domain"/>
    <property type="match status" value="1"/>
</dbReference>
<evidence type="ECO:0000256" key="5">
    <source>
        <dbReference type="ARBA" id="ARBA00022679"/>
    </source>
</evidence>
<comment type="caution">
    <text evidence="16">The sequence shown here is derived from an EMBL/GenBank/DDBJ whole genome shotgun (WGS) entry which is preliminary data.</text>
</comment>
<feature type="transmembrane region" description="Helical" evidence="14">
    <location>
        <begin position="51"/>
        <end position="74"/>
    </location>
</feature>
<protein>
    <recommendedName>
        <fullName evidence="13">Sensor histidine kinase</fullName>
        <ecNumber evidence="13">2.7.13.3</ecNumber>
    </recommendedName>
</protein>
<dbReference type="CDD" id="cd16917">
    <property type="entry name" value="HATPase_UhpB-NarQ-NarX-like"/>
    <property type="match status" value="1"/>
</dbReference>
<sequence length="357" mass="41026">MSRFRSAWLFSLITLGTLVFAGIPILSAAYLNSDWQLLRYTLLQEFFNMPLIIYLIIGAAIFSLLIVILVNWFFRRYEQRQLSQVNSIIQGNYVELQAKTKAPMEYGWQDSLIDKRFQQLNEKVVSLQQELQVYSNQPLRFEGETREQILVGERHRLARELHDSVSQQLFAAMMMLSALSESAQQNDIADNYQQIITKIENVINQAQSEMRALLLHLRPTNLEGRSLKEGIIQLLKELQTKIKIKITWDMDDVKLQSGVEDNLFRIVQELLSNTLRHANADQMQVYLKQVNQTVVLRVVDNGVGFDMAQQEKAGSYGLTNIQERTESVGGTVKTISFKNQGTSVEIRVPIVSEEEHD</sequence>
<dbReference type="PANTHER" id="PTHR24421">
    <property type="entry name" value="NITRATE/NITRITE SENSOR PROTEIN NARX-RELATED"/>
    <property type="match status" value="1"/>
</dbReference>
<dbReference type="InterPro" id="IPR011712">
    <property type="entry name" value="Sig_transdc_His_kin_sub3_dim/P"/>
</dbReference>
<evidence type="ECO:0000256" key="7">
    <source>
        <dbReference type="ARBA" id="ARBA00022741"/>
    </source>
</evidence>
<dbReference type="GO" id="GO:0000155">
    <property type="term" value="F:phosphorelay sensor kinase activity"/>
    <property type="evidence" value="ECO:0007669"/>
    <property type="project" value="UniProtKB-UniRule"/>
</dbReference>
<evidence type="ECO:0000259" key="15">
    <source>
        <dbReference type="PROSITE" id="PS50109"/>
    </source>
</evidence>
<accession>A0A0R2BJI2</accession>
<comment type="subcellular location">
    <subcellularLocation>
        <location evidence="2 13">Cell membrane</location>
        <topology evidence="2 13">Multi-pass membrane protein</topology>
    </subcellularLocation>
</comment>
<dbReference type="GO" id="GO:0046983">
    <property type="term" value="F:protein dimerization activity"/>
    <property type="evidence" value="ECO:0007669"/>
    <property type="project" value="InterPro"/>
</dbReference>
<dbReference type="InterPro" id="IPR005467">
    <property type="entry name" value="His_kinase_dom"/>
</dbReference>
<feature type="transmembrane region" description="Helical" evidence="14">
    <location>
        <begin position="7"/>
        <end position="31"/>
    </location>
</feature>
<evidence type="ECO:0000256" key="6">
    <source>
        <dbReference type="ARBA" id="ARBA00022692"/>
    </source>
</evidence>
<dbReference type="Pfam" id="PF07730">
    <property type="entry name" value="HisKA_3"/>
    <property type="match status" value="1"/>
</dbReference>
<dbReference type="InterPro" id="IPR036890">
    <property type="entry name" value="HATPase_C_sf"/>
</dbReference>
<keyword evidence="9 13" id="KW-0067">ATP-binding</keyword>
<dbReference type="STRING" id="1423738.FC84_GL000965"/>
<comment type="catalytic activity">
    <reaction evidence="1 13">
        <text>ATP + protein L-histidine = ADP + protein N-phospho-L-histidine.</text>
        <dbReference type="EC" id="2.7.13.3"/>
    </reaction>
</comment>
<proteinExistence type="predicted"/>
<evidence type="ECO:0000256" key="10">
    <source>
        <dbReference type="ARBA" id="ARBA00022989"/>
    </source>
</evidence>
<evidence type="ECO:0000256" key="8">
    <source>
        <dbReference type="ARBA" id="ARBA00022777"/>
    </source>
</evidence>
<dbReference type="SMART" id="SM00387">
    <property type="entry name" value="HATPase_c"/>
    <property type="match status" value="1"/>
</dbReference>
<keyword evidence="12 13" id="KW-0472">Membrane</keyword>
<dbReference type="AlphaFoldDB" id="A0A0R2BJI2"/>
<dbReference type="Pfam" id="PF02518">
    <property type="entry name" value="HATPase_c"/>
    <property type="match status" value="1"/>
</dbReference>
<evidence type="ECO:0000256" key="4">
    <source>
        <dbReference type="ARBA" id="ARBA00022553"/>
    </source>
</evidence>
<keyword evidence="6 14" id="KW-0812">Transmembrane</keyword>
<evidence type="ECO:0000256" key="11">
    <source>
        <dbReference type="ARBA" id="ARBA00023012"/>
    </source>
</evidence>
<dbReference type="RefSeq" id="WP_057754335.1">
    <property type="nucleotide sequence ID" value="NZ_AYYK01000002.1"/>
</dbReference>
<keyword evidence="3 13" id="KW-1003">Cell membrane</keyword>
<evidence type="ECO:0000256" key="9">
    <source>
        <dbReference type="ARBA" id="ARBA00022840"/>
    </source>
</evidence>
<organism evidence="16 17">
    <name type="scientific">Lapidilactobacillus dextrinicus DSM 20335</name>
    <dbReference type="NCBI Taxonomy" id="1423738"/>
    <lineage>
        <taxon>Bacteria</taxon>
        <taxon>Bacillati</taxon>
        <taxon>Bacillota</taxon>
        <taxon>Bacilli</taxon>
        <taxon>Lactobacillales</taxon>
        <taxon>Lactobacillaceae</taxon>
        <taxon>Lapidilactobacillus</taxon>
    </lineage>
</organism>
<dbReference type="PIRSF" id="PIRSF037431">
    <property type="entry name" value="STHK_LiaS"/>
    <property type="match status" value="1"/>
</dbReference>
<dbReference type="EC" id="2.7.13.3" evidence="13"/>
<evidence type="ECO:0000313" key="17">
    <source>
        <dbReference type="Proteomes" id="UP000051813"/>
    </source>
</evidence>
<evidence type="ECO:0000256" key="3">
    <source>
        <dbReference type="ARBA" id="ARBA00022475"/>
    </source>
</evidence>
<keyword evidence="17" id="KW-1185">Reference proteome</keyword>
<dbReference type="Proteomes" id="UP000051813">
    <property type="component" value="Unassembled WGS sequence"/>
</dbReference>
<dbReference type="GO" id="GO:0005524">
    <property type="term" value="F:ATP binding"/>
    <property type="evidence" value="ECO:0007669"/>
    <property type="project" value="UniProtKB-UniRule"/>
</dbReference>
<dbReference type="InterPro" id="IPR003594">
    <property type="entry name" value="HATPase_dom"/>
</dbReference>
<dbReference type="PROSITE" id="PS50109">
    <property type="entry name" value="HIS_KIN"/>
    <property type="match status" value="1"/>
</dbReference>
<keyword evidence="10 14" id="KW-1133">Transmembrane helix</keyword>
<evidence type="ECO:0000256" key="1">
    <source>
        <dbReference type="ARBA" id="ARBA00000085"/>
    </source>
</evidence>
<evidence type="ECO:0000256" key="14">
    <source>
        <dbReference type="SAM" id="Phobius"/>
    </source>
</evidence>
<dbReference type="PATRIC" id="fig|1423738.3.peg.974"/>
<reference evidence="16 17" key="1">
    <citation type="journal article" date="2015" name="Genome Announc.">
        <title>Expanding the biotechnology potential of lactobacilli through comparative genomics of 213 strains and associated genera.</title>
        <authorList>
            <person name="Sun Z."/>
            <person name="Harris H.M."/>
            <person name="McCann A."/>
            <person name="Guo C."/>
            <person name="Argimon S."/>
            <person name="Zhang W."/>
            <person name="Yang X."/>
            <person name="Jeffery I.B."/>
            <person name="Cooney J.C."/>
            <person name="Kagawa T.F."/>
            <person name="Liu W."/>
            <person name="Song Y."/>
            <person name="Salvetti E."/>
            <person name="Wrobel A."/>
            <person name="Rasinkangas P."/>
            <person name="Parkhill J."/>
            <person name="Rea M.C."/>
            <person name="O'Sullivan O."/>
            <person name="Ritari J."/>
            <person name="Douillard F.P."/>
            <person name="Paul Ross R."/>
            <person name="Yang R."/>
            <person name="Briner A.E."/>
            <person name="Felis G.E."/>
            <person name="de Vos W.M."/>
            <person name="Barrangou R."/>
            <person name="Klaenhammer T.R."/>
            <person name="Caufield P.W."/>
            <person name="Cui Y."/>
            <person name="Zhang H."/>
            <person name="O'Toole P.W."/>
        </authorList>
    </citation>
    <scope>NUCLEOTIDE SEQUENCE [LARGE SCALE GENOMIC DNA]</scope>
    <source>
        <strain evidence="16 17">DSM 20335</strain>
    </source>
</reference>